<evidence type="ECO:0000256" key="3">
    <source>
        <dbReference type="PROSITE-ProRule" id="PRU00023"/>
    </source>
</evidence>
<dbReference type="Gene3D" id="1.25.40.20">
    <property type="entry name" value="Ankyrin repeat-containing domain"/>
    <property type="match status" value="3"/>
</dbReference>
<gene>
    <name evidence="5" type="ORF">CT0861_02509</name>
</gene>
<sequence length="448" mass="46694">MATERPMDTSNDGTQTEKPHALQADIAFRRIPDAFDRLSKGADPNERGEFYGDPLCAAAFRCADRPDVLAALLKHGASPNSPGGERHGPPLNAAAAAGNIEGVRMLLGAGADVNSFGGRYATALQAAVVNLRDDARELVGLLLDHCADPTVKGGDYGTPLAASLLFCSGASNVRALLLGKTLEMQPTKDVMEPAMRRAAAAGDLAAVKRLHAAGAEPHVLPEAAESGNTELLRFLLEQGGEVNRIGGLFGTALATAAFAYPEDTAEATVNVQLLLHHGANANTVAGREGSPLQAAAARGNLIIVKLLLSRGADVHIGGGERGLPLHAGVWSCSRELVEALLQAGADVNAEAGESGTALQVACEQGRREVAELLIERGADVNALSGFVGSPLGAAARCEYVDIARVLLDHGADPELRFGLGTTPLEEAERMANEEMAKLIRERIEAKAK</sequence>
<name>A0A166NI77_9PEZI</name>
<accession>A0A166NI77</accession>
<keyword evidence="2 3" id="KW-0040">ANK repeat</keyword>
<feature type="repeat" description="ANK" evidence="3">
    <location>
        <begin position="320"/>
        <end position="352"/>
    </location>
</feature>
<feature type="repeat" description="ANK" evidence="3">
    <location>
        <begin position="287"/>
        <end position="319"/>
    </location>
</feature>
<evidence type="ECO:0000256" key="1">
    <source>
        <dbReference type="ARBA" id="ARBA00022737"/>
    </source>
</evidence>
<dbReference type="PROSITE" id="PS50088">
    <property type="entry name" value="ANK_REPEAT"/>
    <property type="match status" value="4"/>
</dbReference>
<dbReference type="SUPFAM" id="SSF48403">
    <property type="entry name" value="Ankyrin repeat"/>
    <property type="match status" value="2"/>
</dbReference>
<feature type="repeat" description="ANK" evidence="3">
    <location>
        <begin position="86"/>
        <end position="118"/>
    </location>
</feature>
<dbReference type="EMBL" id="LFIV01000208">
    <property type="protein sequence ID" value="KZL65705.1"/>
    <property type="molecule type" value="Genomic_DNA"/>
</dbReference>
<evidence type="ECO:0000313" key="6">
    <source>
        <dbReference type="Proteomes" id="UP000076552"/>
    </source>
</evidence>
<evidence type="ECO:0000313" key="5">
    <source>
        <dbReference type="EMBL" id="KZL65705.1"/>
    </source>
</evidence>
<evidence type="ECO:0000256" key="2">
    <source>
        <dbReference type="ARBA" id="ARBA00023043"/>
    </source>
</evidence>
<dbReference type="STRING" id="708197.A0A166NI77"/>
<feature type="region of interest" description="Disordered" evidence="4">
    <location>
        <begin position="1"/>
        <end position="22"/>
    </location>
</feature>
<dbReference type="Pfam" id="PF12796">
    <property type="entry name" value="Ank_2"/>
    <property type="match status" value="2"/>
</dbReference>
<organism evidence="5 6">
    <name type="scientific">Colletotrichum tofieldiae</name>
    <dbReference type="NCBI Taxonomy" id="708197"/>
    <lineage>
        <taxon>Eukaryota</taxon>
        <taxon>Fungi</taxon>
        <taxon>Dikarya</taxon>
        <taxon>Ascomycota</taxon>
        <taxon>Pezizomycotina</taxon>
        <taxon>Sordariomycetes</taxon>
        <taxon>Hypocreomycetidae</taxon>
        <taxon>Glomerellales</taxon>
        <taxon>Glomerellaceae</taxon>
        <taxon>Colletotrichum</taxon>
        <taxon>Colletotrichum spaethianum species complex</taxon>
    </lineage>
</organism>
<comment type="caution">
    <text evidence="5">The sequence shown here is derived from an EMBL/GenBank/DDBJ whole genome shotgun (WGS) entry which is preliminary data.</text>
</comment>
<feature type="repeat" description="ANK" evidence="3">
    <location>
        <begin position="353"/>
        <end position="385"/>
    </location>
</feature>
<keyword evidence="6" id="KW-1185">Reference proteome</keyword>
<dbReference type="InterPro" id="IPR002110">
    <property type="entry name" value="Ankyrin_rpt"/>
</dbReference>
<evidence type="ECO:0000256" key="4">
    <source>
        <dbReference type="SAM" id="MobiDB-lite"/>
    </source>
</evidence>
<dbReference type="PANTHER" id="PTHR24198:SF165">
    <property type="entry name" value="ANKYRIN REPEAT-CONTAINING PROTEIN-RELATED"/>
    <property type="match status" value="1"/>
</dbReference>
<dbReference type="AlphaFoldDB" id="A0A166NI77"/>
<dbReference type="Proteomes" id="UP000076552">
    <property type="component" value="Unassembled WGS sequence"/>
</dbReference>
<dbReference type="Pfam" id="PF00023">
    <property type="entry name" value="Ank"/>
    <property type="match status" value="1"/>
</dbReference>
<reference evidence="5 6" key="1">
    <citation type="submission" date="2015-06" db="EMBL/GenBank/DDBJ databases">
        <title>Survival trade-offs in plant roots during colonization by closely related pathogenic and mutualistic fungi.</title>
        <authorList>
            <person name="Hacquard S."/>
            <person name="Kracher B."/>
            <person name="Hiruma K."/>
            <person name="Weinman A."/>
            <person name="Muench P."/>
            <person name="Garrido Oter R."/>
            <person name="Ver Loren van Themaat E."/>
            <person name="Dallerey J.-F."/>
            <person name="Damm U."/>
            <person name="Henrissat B."/>
            <person name="Lespinet O."/>
            <person name="Thon M."/>
            <person name="Kemen E."/>
            <person name="McHardy A.C."/>
            <person name="Schulze-Lefert P."/>
            <person name="O'Connell R.J."/>
        </authorList>
    </citation>
    <scope>NUCLEOTIDE SEQUENCE [LARGE SCALE GENOMIC DNA]</scope>
    <source>
        <strain evidence="5 6">0861</strain>
    </source>
</reference>
<dbReference type="InterPro" id="IPR036770">
    <property type="entry name" value="Ankyrin_rpt-contain_sf"/>
</dbReference>
<proteinExistence type="predicted"/>
<dbReference type="PROSITE" id="PS50297">
    <property type="entry name" value="ANK_REP_REGION"/>
    <property type="match status" value="3"/>
</dbReference>
<protein>
    <submittedName>
        <fullName evidence="5">Multiple ankyrin repeats single KH domain</fullName>
    </submittedName>
</protein>
<keyword evidence="1" id="KW-0677">Repeat</keyword>
<dbReference type="PANTHER" id="PTHR24198">
    <property type="entry name" value="ANKYRIN REPEAT AND PROTEIN KINASE DOMAIN-CONTAINING PROTEIN"/>
    <property type="match status" value="1"/>
</dbReference>
<dbReference type="SMART" id="SM00248">
    <property type="entry name" value="ANK"/>
    <property type="match status" value="8"/>
</dbReference>